<sequence>MDLHLKYGRSPLDGLSAIGGTNDDPYSDRAIVCVLEGRSYVPLTVNDALALRTTKLVDSTGTAVNGYRVMQRDQIAVSDEAIAAYTHMCSTVAMTLDGLFERCTLLGYNLTQDNLRVVADLDSTAMYLIQNSLPVLIMPFWDNAHRGRFVIPGWDGSACIFYPEGTYIDPLNPTPLINAVTRTTRETKTVEWLKRPGGTWRNGWYEDLEGTKWFSDVQDSDHTTEYEIQRHKYNISSGEEVDCSDSQKCDGIFVEHWGSQLSMTTREVSATSIFIANGKRYGLFLYEGRGTRTMTSKYDWETLLSNVVLSRVLFRWMVIMFALQRGYYLGTSAWCNAGLGCLANSRSFVLLPFMLLPRMRMALFAFWTAGCKFEGPQNPLSLSWYVIYPAIIEVLFFYFAVLNGVAKLFGRRMSDCLVGPMVLFFCAMHWCRDILANVDWIGSDGRISSVISADEFNNHVMLKDFFFSPDLALRVNGNVKSLFYIKLSTLALPLLKKKHHQQQHV</sequence>
<dbReference type="Proteomes" id="UP000019132">
    <property type="component" value="Unassembled WGS sequence"/>
</dbReference>
<dbReference type="EnsemblProtists" id="PYU1_T002695">
    <property type="protein sequence ID" value="PYU1_T002695"/>
    <property type="gene ID" value="PYU1_G002692"/>
</dbReference>
<evidence type="ECO:0000313" key="2">
    <source>
        <dbReference type="EnsemblProtists" id="PYU1_T002695"/>
    </source>
</evidence>
<reference evidence="3" key="1">
    <citation type="journal article" date="2010" name="Genome Biol.">
        <title>Genome sequence of the necrotrophic plant pathogen Pythium ultimum reveals original pathogenicity mechanisms and effector repertoire.</title>
        <authorList>
            <person name="Levesque C.A."/>
            <person name="Brouwer H."/>
            <person name="Cano L."/>
            <person name="Hamilton J.P."/>
            <person name="Holt C."/>
            <person name="Huitema E."/>
            <person name="Raffaele S."/>
            <person name="Robideau G.P."/>
            <person name="Thines M."/>
            <person name="Win J."/>
            <person name="Zerillo M.M."/>
            <person name="Beakes G.W."/>
            <person name="Boore J.L."/>
            <person name="Busam D."/>
            <person name="Dumas B."/>
            <person name="Ferriera S."/>
            <person name="Fuerstenberg S.I."/>
            <person name="Gachon C.M."/>
            <person name="Gaulin E."/>
            <person name="Govers F."/>
            <person name="Grenville-Briggs L."/>
            <person name="Horner N."/>
            <person name="Hostetler J."/>
            <person name="Jiang R.H."/>
            <person name="Johnson J."/>
            <person name="Krajaejun T."/>
            <person name="Lin H."/>
            <person name="Meijer H.J."/>
            <person name="Moore B."/>
            <person name="Morris P."/>
            <person name="Phuntmart V."/>
            <person name="Puiu D."/>
            <person name="Shetty J."/>
            <person name="Stajich J.E."/>
            <person name="Tripathy S."/>
            <person name="Wawra S."/>
            <person name="van West P."/>
            <person name="Whitty B.R."/>
            <person name="Coutinho P.M."/>
            <person name="Henrissat B."/>
            <person name="Martin F."/>
            <person name="Thomas P.D."/>
            <person name="Tyler B.M."/>
            <person name="De Vries R.P."/>
            <person name="Kamoun S."/>
            <person name="Yandell M."/>
            <person name="Tisserat N."/>
            <person name="Buell C.R."/>
        </authorList>
    </citation>
    <scope>NUCLEOTIDE SEQUENCE</scope>
    <source>
        <strain evidence="3">DAOM:BR144</strain>
    </source>
</reference>
<evidence type="ECO:0000313" key="3">
    <source>
        <dbReference type="Proteomes" id="UP000019132"/>
    </source>
</evidence>
<dbReference type="HOGENOM" id="CLU_013013_0_0_1"/>
<keyword evidence="1" id="KW-0812">Transmembrane</keyword>
<reference evidence="2" key="3">
    <citation type="submission" date="2015-02" db="UniProtKB">
        <authorList>
            <consortium name="EnsemblProtists"/>
        </authorList>
    </citation>
    <scope>IDENTIFICATION</scope>
    <source>
        <strain evidence="2">DAOM BR144</strain>
    </source>
</reference>
<feature type="transmembrane region" description="Helical" evidence="1">
    <location>
        <begin position="382"/>
        <end position="405"/>
    </location>
</feature>
<feature type="transmembrane region" description="Helical" evidence="1">
    <location>
        <begin position="303"/>
        <end position="323"/>
    </location>
</feature>
<dbReference type="eggNOG" id="ENOG502T3E3">
    <property type="taxonomic scope" value="Eukaryota"/>
</dbReference>
<dbReference type="InParanoid" id="K3WCK4"/>
<protein>
    <submittedName>
        <fullName evidence="2">Uncharacterized protein</fullName>
    </submittedName>
</protein>
<keyword evidence="3" id="KW-1185">Reference proteome</keyword>
<dbReference type="VEuPathDB" id="FungiDB:PYU1_G002692"/>
<organism evidence="2 3">
    <name type="scientific">Globisporangium ultimum (strain ATCC 200006 / CBS 805.95 / DAOM BR144)</name>
    <name type="common">Pythium ultimum</name>
    <dbReference type="NCBI Taxonomy" id="431595"/>
    <lineage>
        <taxon>Eukaryota</taxon>
        <taxon>Sar</taxon>
        <taxon>Stramenopiles</taxon>
        <taxon>Oomycota</taxon>
        <taxon>Peronosporomycetes</taxon>
        <taxon>Pythiales</taxon>
        <taxon>Pythiaceae</taxon>
        <taxon>Globisporangium</taxon>
    </lineage>
</organism>
<dbReference type="AlphaFoldDB" id="K3WCK4"/>
<feature type="transmembrane region" description="Helical" evidence="1">
    <location>
        <begin position="348"/>
        <end position="370"/>
    </location>
</feature>
<proteinExistence type="predicted"/>
<accession>K3WCK4</accession>
<dbReference type="EMBL" id="GL376628">
    <property type="status" value="NOT_ANNOTATED_CDS"/>
    <property type="molecule type" value="Genomic_DNA"/>
</dbReference>
<keyword evidence="1" id="KW-1133">Transmembrane helix</keyword>
<name>K3WCK4_GLOUD</name>
<reference evidence="3" key="2">
    <citation type="submission" date="2010-04" db="EMBL/GenBank/DDBJ databases">
        <authorList>
            <person name="Buell R."/>
            <person name="Hamilton J."/>
            <person name="Hostetler J."/>
        </authorList>
    </citation>
    <scope>NUCLEOTIDE SEQUENCE [LARGE SCALE GENOMIC DNA]</scope>
    <source>
        <strain evidence="3">DAOM:BR144</strain>
    </source>
</reference>
<keyword evidence="1" id="KW-0472">Membrane</keyword>
<evidence type="ECO:0000256" key="1">
    <source>
        <dbReference type="SAM" id="Phobius"/>
    </source>
</evidence>